<feature type="transmembrane region" description="Helical" evidence="1">
    <location>
        <begin position="132"/>
        <end position="153"/>
    </location>
</feature>
<sequence length="211" mass="23380">MYFEGIIDSLAISLDWETAQSFLDDPSVRLQLLLMAGLICVTFIATRLTKWRIHPLAENPDFPPLWRKIWAALERMVAPLFLLSLCLLTVIVFYEYHTPTHDLIRPFTSVAGAWGIFRLVSGFIKSRAWLRLVAVVAFGVAALHSFGLLGATVDLLRKLGFSIGSTEISALDLLNGIGILLGLLWGTSMLATAGETRIRQLPHLPPSLQVL</sequence>
<feature type="non-terminal residue" evidence="2">
    <location>
        <position position="211"/>
    </location>
</feature>
<keyword evidence="1" id="KW-0812">Transmembrane</keyword>
<evidence type="ECO:0000256" key="1">
    <source>
        <dbReference type="SAM" id="Phobius"/>
    </source>
</evidence>
<accession>A0A383D5B0</accession>
<gene>
    <name evidence="2" type="ORF">METZ01_LOCUS492299</name>
</gene>
<dbReference type="AlphaFoldDB" id="A0A383D5B0"/>
<name>A0A383D5B0_9ZZZZ</name>
<feature type="transmembrane region" description="Helical" evidence="1">
    <location>
        <begin position="103"/>
        <end position="120"/>
    </location>
</feature>
<proteinExistence type="predicted"/>
<feature type="transmembrane region" description="Helical" evidence="1">
    <location>
        <begin position="28"/>
        <end position="46"/>
    </location>
</feature>
<feature type="transmembrane region" description="Helical" evidence="1">
    <location>
        <begin position="77"/>
        <end position="97"/>
    </location>
</feature>
<feature type="transmembrane region" description="Helical" evidence="1">
    <location>
        <begin position="173"/>
        <end position="193"/>
    </location>
</feature>
<keyword evidence="1" id="KW-0472">Membrane</keyword>
<evidence type="ECO:0000313" key="2">
    <source>
        <dbReference type="EMBL" id="SVE39445.1"/>
    </source>
</evidence>
<reference evidence="2" key="1">
    <citation type="submission" date="2018-05" db="EMBL/GenBank/DDBJ databases">
        <authorList>
            <person name="Lanie J.A."/>
            <person name="Ng W.-L."/>
            <person name="Kazmierczak K.M."/>
            <person name="Andrzejewski T.M."/>
            <person name="Davidsen T.M."/>
            <person name="Wayne K.J."/>
            <person name="Tettelin H."/>
            <person name="Glass J.I."/>
            <person name="Rusch D."/>
            <person name="Podicherti R."/>
            <person name="Tsui H.-C.T."/>
            <person name="Winkler M.E."/>
        </authorList>
    </citation>
    <scope>NUCLEOTIDE SEQUENCE</scope>
</reference>
<dbReference type="EMBL" id="UINC01214284">
    <property type="protein sequence ID" value="SVE39445.1"/>
    <property type="molecule type" value="Genomic_DNA"/>
</dbReference>
<keyword evidence="1" id="KW-1133">Transmembrane helix</keyword>
<protein>
    <submittedName>
        <fullName evidence="2">Uncharacterized protein</fullName>
    </submittedName>
</protein>
<organism evidence="2">
    <name type="scientific">marine metagenome</name>
    <dbReference type="NCBI Taxonomy" id="408172"/>
    <lineage>
        <taxon>unclassified sequences</taxon>
        <taxon>metagenomes</taxon>
        <taxon>ecological metagenomes</taxon>
    </lineage>
</organism>